<dbReference type="OrthoDB" id="10180059at2759"/>
<dbReference type="RefSeq" id="XP_022091486.1">
    <property type="nucleotide sequence ID" value="XM_022235794.1"/>
</dbReference>
<reference evidence="2" key="1">
    <citation type="submission" date="2025-08" db="UniProtKB">
        <authorList>
            <consortium name="RefSeq"/>
        </authorList>
    </citation>
    <scope>IDENTIFICATION</scope>
</reference>
<protein>
    <submittedName>
        <fullName evidence="2">Uncharacterized protein LOC110979743</fullName>
    </submittedName>
</protein>
<name>A0A8B7YIP8_ACAPL</name>
<dbReference type="Proteomes" id="UP000694845">
    <property type="component" value="Unplaced"/>
</dbReference>
<sequence length="245" mass="27169">MIFMLVDVVQGAIRQGSAGSAAVSGKMEPTPSVLLLFLTALFNSQANVTFAESKMRTLHFGDVSPAGPDDTFDRRVWLKAAMPKREDRCIKMAEHKEPEPSGNTVCGVMFEQSGPIWHPAAGHFDSPVQRLEFSVQPVNGDPVIVHLYDVNSNDLYRLVLAQQYCTISRRYEPLDSAMTKGLDLRGVSRFWLAHTDTEVQVGQAGGSAPIVRIPDADPSQHAVRRIKFLISAYKEWHIYAPCLDD</sequence>
<evidence type="ECO:0000313" key="2">
    <source>
        <dbReference type="RefSeq" id="XP_022091486.1"/>
    </source>
</evidence>
<keyword evidence="1" id="KW-1185">Reference proteome</keyword>
<dbReference type="AlphaFoldDB" id="A0A8B7YIP8"/>
<proteinExistence type="predicted"/>
<dbReference type="KEGG" id="aplc:110979743"/>
<gene>
    <name evidence="2" type="primary">LOC110979743</name>
</gene>
<accession>A0A8B7YIP8</accession>
<evidence type="ECO:0000313" key="1">
    <source>
        <dbReference type="Proteomes" id="UP000694845"/>
    </source>
</evidence>
<dbReference type="GeneID" id="110979743"/>
<dbReference type="OMA" id="ISAYKEW"/>
<organism evidence="1 2">
    <name type="scientific">Acanthaster planci</name>
    <name type="common">Crown-of-thorns starfish</name>
    <dbReference type="NCBI Taxonomy" id="133434"/>
    <lineage>
        <taxon>Eukaryota</taxon>
        <taxon>Metazoa</taxon>
        <taxon>Echinodermata</taxon>
        <taxon>Eleutherozoa</taxon>
        <taxon>Asterozoa</taxon>
        <taxon>Asteroidea</taxon>
        <taxon>Valvatacea</taxon>
        <taxon>Valvatida</taxon>
        <taxon>Acanthasteridae</taxon>
        <taxon>Acanthaster</taxon>
    </lineage>
</organism>